<accession>A0A6V8SHH4</accession>
<comment type="caution">
    <text evidence="1">The sequence shown here is derived from an EMBL/GenBank/DDBJ whole genome shotgun (WGS) entry which is preliminary data.</text>
</comment>
<protein>
    <submittedName>
        <fullName evidence="1">Uncharacterized protein</fullName>
    </submittedName>
</protein>
<keyword evidence="2" id="KW-1185">Reference proteome</keyword>
<dbReference type="Proteomes" id="UP000580568">
    <property type="component" value="Unassembled WGS sequence"/>
</dbReference>
<name>A0A6V8SHH4_9CLOT</name>
<proteinExistence type="predicted"/>
<sequence>MAKNKRGRGIKKILNWRGTCPVCKRGGVKLLWDKVTENGTIKVCKVCGNK</sequence>
<dbReference type="AlphaFoldDB" id="A0A6V8SHH4"/>
<evidence type="ECO:0000313" key="2">
    <source>
        <dbReference type="Proteomes" id="UP000580568"/>
    </source>
</evidence>
<dbReference type="RefSeq" id="WP_183276141.1">
    <property type="nucleotide sequence ID" value="NZ_BLZR01000001.1"/>
</dbReference>
<gene>
    <name evidence="1" type="ORF">bsdtw1_00643</name>
</gene>
<organism evidence="1 2">
    <name type="scientific">Clostridium fungisolvens</name>
    <dbReference type="NCBI Taxonomy" id="1604897"/>
    <lineage>
        <taxon>Bacteria</taxon>
        <taxon>Bacillati</taxon>
        <taxon>Bacillota</taxon>
        <taxon>Clostridia</taxon>
        <taxon>Eubacteriales</taxon>
        <taxon>Clostridiaceae</taxon>
        <taxon>Clostridium</taxon>
    </lineage>
</organism>
<evidence type="ECO:0000313" key="1">
    <source>
        <dbReference type="EMBL" id="GFP74588.1"/>
    </source>
</evidence>
<dbReference type="EMBL" id="BLZR01000001">
    <property type="protein sequence ID" value="GFP74588.1"/>
    <property type="molecule type" value="Genomic_DNA"/>
</dbReference>
<reference evidence="1 2" key="1">
    <citation type="submission" date="2020-07" db="EMBL/GenBank/DDBJ databases">
        <title>A new beta-1,3-glucan-decomposing anaerobic bacterium isolated from anoxic soil subjected to biological soil disinfestation.</title>
        <authorList>
            <person name="Ueki A."/>
            <person name="Tonouchi A."/>
        </authorList>
    </citation>
    <scope>NUCLEOTIDE SEQUENCE [LARGE SCALE GENOMIC DNA]</scope>
    <source>
        <strain evidence="1 2">TW1</strain>
    </source>
</reference>